<keyword evidence="2 8" id="KW-0436">Ligase</keyword>
<dbReference type="InterPro" id="IPR000873">
    <property type="entry name" value="AMP-dep_synth/lig_dom"/>
</dbReference>
<evidence type="ECO:0000256" key="4">
    <source>
        <dbReference type="ARBA" id="ARBA00023098"/>
    </source>
</evidence>
<gene>
    <name evidence="8" type="ORF">Pro02_17730</name>
</gene>
<dbReference type="RefSeq" id="WP_068924601.1">
    <property type="nucleotide sequence ID" value="NZ_BMQP01000027.1"/>
</dbReference>
<dbReference type="PANTHER" id="PTHR43272:SF32">
    <property type="entry name" value="AMP-DEPENDENT SYNTHETASE_LIGASE DOMAIN-CONTAINING PROTEIN"/>
    <property type="match status" value="1"/>
</dbReference>
<dbReference type="Proteomes" id="UP000655044">
    <property type="component" value="Unassembled WGS sequence"/>
</dbReference>
<feature type="domain" description="AMP-dependent synthetase/ligase" evidence="7">
    <location>
        <begin position="24"/>
        <end position="449"/>
    </location>
</feature>
<evidence type="ECO:0000313" key="8">
    <source>
        <dbReference type="EMBL" id="GIH83365.1"/>
    </source>
</evidence>
<dbReference type="AlphaFoldDB" id="A0A8J3RZA2"/>
<organism evidence="8 9">
    <name type="scientific">Planobispora rosea</name>
    <dbReference type="NCBI Taxonomy" id="35762"/>
    <lineage>
        <taxon>Bacteria</taxon>
        <taxon>Bacillati</taxon>
        <taxon>Actinomycetota</taxon>
        <taxon>Actinomycetes</taxon>
        <taxon>Streptosporangiales</taxon>
        <taxon>Streptosporangiaceae</taxon>
        <taxon>Planobispora</taxon>
    </lineage>
</organism>
<evidence type="ECO:0000259" key="7">
    <source>
        <dbReference type="Pfam" id="PF00501"/>
    </source>
</evidence>
<comment type="catalytic activity">
    <reaction evidence="5">
        <text>a long-chain fatty acid + ATP + CoA = a long-chain fatty acyl-CoA + AMP + diphosphate</text>
        <dbReference type="Rhea" id="RHEA:15421"/>
        <dbReference type="ChEBI" id="CHEBI:30616"/>
        <dbReference type="ChEBI" id="CHEBI:33019"/>
        <dbReference type="ChEBI" id="CHEBI:57287"/>
        <dbReference type="ChEBI" id="CHEBI:57560"/>
        <dbReference type="ChEBI" id="CHEBI:83139"/>
        <dbReference type="ChEBI" id="CHEBI:456215"/>
        <dbReference type="EC" id="6.2.1.3"/>
    </reaction>
    <physiologicalReaction direction="left-to-right" evidence="5">
        <dbReference type="Rhea" id="RHEA:15422"/>
    </physiologicalReaction>
</comment>
<accession>A0A8J3RZA2</accession>
<name>A0A8J3RZA2_PLARO</name>
<dbReference type="EMBL" id="BOOI01000013">
    <property type="protein sequence ID" value="GIH83365.1"/>
    <property type="molecule type" value="Genomic_DNA"/>
</dbReference>
<reference evidence="8" key="1">
    <citation type="submission" date="2021-01" db="EMBL/GenBank/DDBJ databases">
        <title>Whole genome shotgun sequence of Planobispora rosea NBRC 15558.</title>
        <authorList>
            <person name="Komaki H."/>
            <person name="Tamura T."/>
        </authorList>
    </citation>
    <scope>NUCLEOTIDE SEQUENCE</scope>
    <source>
        <strain evidence="8">NBRC 15558</strain>
    </source>
</reference>
<protein>
    <recommendedName>
        <fullName evidence="6">Acyl-CoA synthetase</fullName>
    </recommendedName>
</protein>
<keyword evidence="3" id="KW-0276">Fatty acid metabolism</keyword>
<dbReference type="GO" id="GO:0016020">
    <property type="term" value="C:membrane"/>
    <property type="evidence" value="ECO:0007669"/>
    <property type="project" value="TreeGrafter"/>
</dbReference>
<dbReference type="SUPFAM" id="SSF56801">
    <property type="entry name" value="Acetyl-CoA synthetase-like"/>
    <property type="match status" value="1"/>
</dbReference>
<dbReference type="InterPro" id="IPR042099">
    <property type="entry name" value="ANL_N_sf"/>
</dbReference>
<evidence type="ECO:0000256" key="2">
    <source>
        <dbReference type="ARBA" id="ARBA00022598"/>
    </source>
</evidence>
<dbReference type="Pfam" id="PF23562">
    <property type="entry name" value="AMP-binding_C_3"/>
    <property type="match status" value="1"/>
</dbReference>
<dbReference type="Gene3D" id="3.40.50.12780">
    <property type="entry name" value="N-terminal domain of ligase-like"/>
    <property type="match status" value="2"/>
</dbReference>
<proteinExistence type="inferred from homology"/>
<evidence type="ECO:0000256" key="5">
    <source>
        <dbReference type="ARBA" id="ARBA00024484"/>
    </source>
</evidence>
<evidence type="ECO:0000313" key="9">
    <source>
        <dbReference type="Proteomes" id="UP000655044"/>
    </source>
</evidence>
<keyword evidence="9" id="KW-1185">Reference proteome</keyword>
<evidence type="ECO:0000256" key="3">
    <source>
        <dbReference type="ARBA" id="ARBA00022832"/>
    </source>
</evidence>
<dbReference type="Pfam" id="PF00501">
    <property type="entry name" value="AMP-binding"/>
    <property type="match status" value="1"/>
</dbReference>
<dbReference type="OrthoDB" id="9803968at2"/>
<dbReference type="PANTHER" id="PTHR43272">
    <property type="entry name" value="LONG-CHAIN-FATTY-ACID--COA LIGASE"/>
    <property type="match status" value="1"/>
</dbReference>
<keyword evidence="4" id="KW-0443">Lipid metabolism</keyword>
<dbReference type="Gene3D" id="3.30.300.30">
    <property type="match status" value="1"/>
</dbReference>
<comment type="similarity">
    <text evidence="1">Belongs to the ATP-dependent AMP-binding enzyme family.</text>
</comment>
<dbReference type="InterPro" id="IPR020845">
    <property type="entry name" value="AMP-binding_CS"/>
</dbReference>
<evidence type="ECO:0000256" key="6">
    <source>
        <dbReference type="ARBA" id="ARBA00032875"/>
    </source>
</evidence>
<comment type="caution">
    <text evidence="8">The sequence shown here is derived from an EMBL/GenBank/DDBJ whole genome shotgun (WGS) entry which is preliminary data.</text>
</comment>
<dbReference type="PROSITE" id="PS00455">
    <property type="entry name" value="AMP_BINDING"/>
    <property type="match status" value="1"/>
</dbReference>
<sequence>MTLTRGQERGQEHTRTTTIVTRVRDRARATPGRVAMREKDLGIWQEVTWAGYWENVQLVAHALLALGVGPGDRVAVHSENRREWLYSDLAIVAVRGVTVGLYPTNPPAEVAYLLSHSGAKILLAEDQEQVDKALEVAERCPDLERIVYVEPRGIRGHYDDPRLMHWDELLEIGAAHREAHPDAVERRMAQTRSGDVATLIYTSGTTGPPKGVMLTVGNIEYAVQRLVEGGGFASPPPSEKDLTLSYLPLCHVAERAFTVWFNAAAGVQVNFAESIETVQANLREVQPTILFGVPRIWEKVLAGVEIRLESASPLKRAVTRFWLRVADRIGDDLVRTGGTHTPLTRTLYAIGWVFCYRALRERLGMRRVRYAASGAAPIAPAVLKFFMGIGVAMHELYGMSENTAVATGNRPGRIKLGTVGEPHEGVELRIDETTGEILTRHPGTFAGYWRDPRATAEVIDADGWLHTGDVGEWVDGTHVRITDRMKDIIITAGGKNIAPSEIENALKASPYIKEAIVIGDRRKYLTALIGIELDTVGEWARRRGLPYTTYRDLSEKPQVRELVQGIVNGVNERFARVEGVKRFALLPKELDHEDGELTATQKVKRSAITRLFADLVEGMYRER</sequence>
<dbReference type="InterPro" id="IPR045851">
    <property type="entry name" value="AMP-bd_C_sf"/>
</dbReference>
<evidence type="ECO:0000256" key="1">
    <source>
        <dbReference type="ARBA" id="ARBA00006432"/>
    </source>
</evidence>
<dbReference type="GO" id="GO:0004467">
    <property type="term" value="F:long-chain fatty acid-CoA ligase activity"/>
    <property type="evidence" value="ECO:0007669"/>
    <property type="project" value="UniProtKB-EC"/>
</dbReference>